<evidence type="ECO:0000313" key="1">
    <source>
        <dbReference type="EMBL" id="TDV36812.1"/>
    </source>
</evidence>
<dbReference type="GO" id="GO:0097367">
    <property type="term" value="F:carbohydrate derivative binding"/>
    <property type="evidence" value="ECO:0007669"/>
    <property type="project" value="InterPro"/>
</dbReference>
<dbReference type="GO" id="GO:0016853">
    <property type="term" value="F:isomerase activity"/>
    <property type="evidence" value="ECO:0007669"/>
    <property type="project" value="UniProtKB-KW"/>
</dbReference>
<comment type="caution">
    <text evidence="1">The sequence shown here is derived from an EMBL/GenBank/DDBJ whole genome shotgun (WGS) entry which is preliminary data.</text>
</comment>
<accession>A0A4R7USU3</accession>
<gene>
    <name evidence="1" type="ORF">CLV71_13018</name>
</gene>
<protein>
    <submittedName>
        <fullName evidence="1">Phosphoglucose isomerase-like protein</fullName>
    </submittedName>
</protein>
<dbReference type="GO" id="GO:1901135">
    <property type="term" value="P:carbohydrate derivative metabolic process"/>
    <property type="evidence" value="ECO:0007669"/>
    <property type="project" value="InterPro"/>
</dbReference>
<dbReference type="OrthoDB" id="4772742at2"/>
<dbReference type="EMBL" id="SOCP01000030">
    <property type="protein sequence ID" value="TDV36812.1"/>
    <property type="molecule type" value="Genomic_DNA"/>
</dbReference>
<dbReference type="Proteomes" id="UP000294927">
    <property type="component" value="Unassembled WGS sequence"/>
</dbReference>
<dbReference type="SUPFAM" id="SSF53697">
    <property type="entry name" value="SIS domain"/>
    <property type="match status" value="1"/>
</dbReference>
<proteinExistence type="predicted"/>
<name>A0A4R7USU3_9PSEU</name>
<evidence type="ECO:0000313" key="2">
    <source>
        <dbReference type="Proteomes" id="UP000294927"/>
    </source>
</evidence>
<organism evidence="1 2">
    <name type="scientific">Actinophytocola oryzae</name>
    <dbReference type="NCBI Taxonomy" id="502181"/>
    <lineage>
        <taxon>Bacteria</taxon>
        <taxon>Bacillati</taxon>
        <taxon>Actinomycetota</taxon>
        <taxon>Actinomycetes</taxon>
        <taxon>Pseudonocardiales</taxon>
        <taxon>Pseudonocardiaceae</taxon>
    </lineage>
</organism>
<dbReference type="AlphaFoldDB" id="A0A4R7USU3"/>
<keyword evidence="1" id="KW-0413">Isomerase</keyword>
<dbReference type="RefSeq" id="WP_133909099.1">
    <property type="nucleotide sequence ID" value="NZ_SOCP01000030.1"/>
</dbReference>
<reference evidence="1 2" key="1">
    <citation type="submission" date="2019-03" db="EMBL/GenBank/DDBJ databases">
        <title>Genomic Encyclopedia of Archaeal and Bacterial Type Strains, Phase II (KMG-II): from individual species to whole genera.</title>
        <authorList>
            <person name="Goeker M."/>
        </authorList>
    </citation>
    <scope>NUCLEOTIDE SEQUENCE [LARGE SCALE GENOMIC DNA]</scope>
    <source>
        <strain evidence="1 2">DSM 45499</strain>
    </source>
</reference>
<dbReference type="InterPro" id="IPR046348">
    <property type="entry name" value="SIS_dom_sf"/>
</dbReference>
<keyword evidence="2" id="KW-1185">Reference proteome</keyword>
<sequence>MSAAVDDTLLDDLGRLTDVDADGLLPASARAGAQVRATLEAGRDAGMDRLAGHRPRALVLLTRPGLGPVAAKLLMTLLGRACPVPVVLTDTAPPWLGPLDVLVAHTDDPGDIELAESIDRAGRYGASVVLTAPEDGPVAAAAAGKSVLITPRVPVPPGFGFPRALAAGLFTTTTLELLRTDLDMVADELDREAERGHMQHESFVNPAKALALRLAERTPLLWGLDDVATGVALYAAQMLATHTDIVCDVAPYQQAASRTALHRAAAQAASGTDIFADPDDLSPSASTPLRAFLLAINAHPTDPVRRLAADMLPDADLIAPGEEITADTTACAAVLALRFELAALYVGLAAGTTGGTTRYTSARPRE</sequence>